<dbReference type="EMBL" id="MCFE01000356">
    <property type="protein sequence ID" value="ORX90870.1"/>
    <property type="molecule type" value="Genomic_DNA"/>
</dbReference>
<dbReference type="SUPFAM" id="SSF53383">
    <property type="entry name" value="PLP-dependent transferases"/>
    <property type="match status" value="1"/>
</dbReference>
<evidence type="ECO:0000256" key="7">
    <source>
        <dbReference type="ARBA" id="ARBA00022898"/>
    </source>
</evidence>
<dbReference type="PANTHER" id="PTHR13693">
    <property type="entry name" value="CLASS II AMINOTRANSFERASE/8-AMINO-7-OXONONANOATE SYNTHASE"/>
    <property type="match status" value="1"/>
</dbReference>
<keyword evidence="10" id="KW-0012">Acyltransferase</keyword>
<evidence type="ECO:0000256" key="3">
    <source>
        <dbReference type="ARBA" id="ARBA00004991"/>
    </source>
</evidence>
<dbReference type="GO" id="GO:0016020">
    <property type="term" value="C:membrane"/>
    <property type="evidence" value="ECO:0007669"/>
    <property type="project" value="GOC"/>
</dbReference>
<accession>A0A1Y1XYP2</accession>
<dbReference type="GO" id="GO:0030170">
    <property type="term" value="F:pyridoxal phosphate binding"/>
    <property type="evidence" value="ECO:0007669"/>
    <property type="project" value="InterPro"/>
</dbReference>
<keyword evidence="8" id="KW-0746">Sphingolipid metabolism</keyword>
<evidence type="ECO:0000256" key="10">
    <source>
        <dbReference type="ARBA" id="ARBA00023315"/>
    </source>
</evidence>
<dbReference type="InterPro" id="IPR015424">
    <property type="entry name" value="PyrdxlP-dep_Trfase"/>
</dbReference>
<evidence type="ECO:0000259" key="12">
    <source>
        <dbReference type="Pfam" id="PF00155"/>
    </source>
</evidence>
<dbReference type="Gene3D" id="3.90.1150.10">
    <property type="entry name" value="Aspartate Aminotransferase, domain 1"/>
    <property type="match status" value="1"/>
</dbReference>
<feature type="domain" description="Aminotransferase class I/classII large" evidence="12">
    <location>
        <begin position="129"/>
        <end position="496"/>
    </location>
</feature>
<reference evidence="13 14" key="1">
    <citation type="submission" date="2016-07" db="EMBL/GenBank/DDBJ databases">
        <title>Pervasive Adenine N6-methylation of Active Genes in Fungi.</title>
        <authorList>
            <consortium name="DOE Joint Genome Institute"/>
            <person name="Mondo S.J."/>
            <person name="Dannebaum R.O."/>
            <person name="Kuo R.C."/>
            <person name="Labutti K."/>
            <person name="Haridas S."/>
            <person name="Kuo A."/>
            <person name="Salamov A."/>
            <person name="Ahrendt S.R."/>
            <person name="Lipzen A."/>
            <person name="Sullivan W."/>
            <person name="Andreopoulos W.B."/>
            <person name="Clum A."/>
            <person name="Lindquist E."/>
            <person name="Daum C."/>
            <person name="Ramamoorthy G.K."/>
            <person name="Gryganskyi A."/>
            <person name="Culley D."/>
            <person name="Magnuson J.K."/>
            <person name="James T.Y."/>
            <person name="O'Malley M.A."/>
            <person name="Stajich J.E."/>
            <person name="Spatafora J.W."/>
            <person name="Visel A."/>
            <person name="Grigoriev I.V."/>
        </authorList>
    </citation>
    <scope>NUCLEOTIDE SEQUENCE [LARGE SCALE GENOMIC DNA]</scope>
    <source>
        <strain evidence="13 14">CBS 931.73</strain>
    </source>
</reference>
<dbReference type="GO" id="GO:0046512">
    <property type="term" value="P:sphingosine biosynthetic process"/>
    <property type="evidence" value="ECO:0007669"/>
    <property type="project" value="TreeGrafter"/>
</dbReference>
<keyword evidence="6 13" id="KW-0808">Transferase</keyword>
<organism evidence="13 14">
    <name type="scientific">Basidiobolus meristosporus CBS 931.73</name>
    <dbReference type="NCBI Taxonomy" id="1314790"/>
    <lineage>
        <taxon>Eukaryota</taxon>
        <taxon>Fungi</taxon>
        <taxon>Fungi incertae sedis</taxon>
        <taxon>Zoopagomycota</taxon>
        <taxon>Entomophthoromycotina</taxon>
        <taxon>Basidiobolomycetes</taxon>
        <taxon>Basidiobolales</taxon>
        <taxon>Basidiobolaceae</taxon>
        <taxon>Basidiobolus</taxon>
    </lineage>
</organism>
<evidence type="ECO:0000256" key="2">
    <source>
        <dbReference type="ARBA" id="ARBA00004760"/>
    </source>
</evidence>
<dbReference type="GO" id="GO:0004758">
    <property type="term" value="F:serine C-palmitoyltransferase activity"/>
    <property type="evidence" value="ECO:0007669"/>
    <property type="project" value="TreeGrafter"/>
</dbReference>
<comment type="similarity">
    <text evidence="4">Belongs to the class-II pyridoxal-phosphate-dependent aminotransferase family.</text>
</comment>
<comment type="pathway">
    <text evidence="3">Sphingolipid metabolism.</text>
</comment>
<feature type="transmembrane region" description="Helical" evidence="11">
    <location>
        <begin position="49"/>
        <end position="66"/>
    </location>
</feature>
<keyword evidence="11" id="KW-1133">Transmembrane helix</keyword>
<sequence length="508" mass="56327">MEVAPNSTAMPVTDLFSIFGSALYALYIHIPGSTIAVQYLRSSYQNDPFRVALELFLVFFTIRYLLAKKYRIDNSYVKLTKKEVEELVEEWQPEPLVPTLSEYDRTVLEKVPVIASPSGPRHTLAHGRIVLNLASFNFLGLMANEEITAEAIDALRKYGVGTCGPPGFYGTLDVHKLLEKDIANFLGVEDAIVYSQGFSTISSVIPAYSKRGDIIVCDAGVNFSIQKGVQISRSRVEYFKHNDMEDLERVLQTVQKELIKRPLSRRFIVVEGLYMNYGDIAPLDKLIELKNKYKYRLVLDESLSIGVLGKRGAGVTEHFGIPTEAIDFLVGSMCHVLTSSGGFSVGSREIIDHQRLSGLGYTYSASLPAVLAVSARKGLSLLQKDSSLIGTLRANISIFRKALLAIPTITLGEGHEYSPVIHIRIQSDLIDRLDLSVEHQEKILQHIVDDSAKNGVLLTRSMYVHCQEKSVPTPSIRLCPSAAHSLTESERAANTIKNIITKVIAKVK</sequence>
<dbReference type="Pfam" id="PF00155">
    <property type="entry name" value="Aminotran_1_2"/>
    <property type="match status" value="1"/>
</dbReference>
<keyword evidence="7" id="KW-0663">Pyridoxal phosphate</keyword>
<gene>
    <name evidence="13" type="ORF">K493DRAFT_330762</name>
</gene>
<dbReference type="GO" id="GO:0046513">
    <property type="term" value="P:ceramide biosynthetic process"/>
    <property type="evidence" value="ECO:0007669"/>
    <property type="project" value="TreeGrafter"/>
</dbReference>
<evidence type="ECO:0000256" key="9">
    <source>
        <dbReference type="ARBA" id="ARBA00023098"/>
    </source>
</evidence>
<evidence type="ECO:0000256" key="8">
    <source>
        <dbReference type="ARBA" id="ARBA00022919"/>
    </source>
</evidence>
<dbReference type="Gene3D" id="3.40.640.10">
    <property type="entry name" value="Type I PLP-dependent aspartate aminotransferase-like (Major domain)"/>
    <property type="match status" value="1"/>
</dbReference>
<comment type="pathway">
    <text evidence="2">Lipid metabolism; sphingolipid metabolism.</text>
</comment>
<proteinExistence type="inferred from homology"/>
<evidence type="ECO:0000256" key="6">
    <source>
        <dbReference type="ARBA" id="ARBA00022679"/>
    </source>
</evidence>
<evidence type="ECO:0000256" key="11">
    <source>
        <dbReference type="SAM" id="Phobius"/>
    </source>
</evidence>
<protein>
    <recommendedName>
        <fullName evidence="5">serine C-palmitoyltransferase</fullName>
        <ecNumber evidence="5">2.3.1.50</ecNumber>
    </recommendedName>
</protein>
<feature type="transmembrane region" description="Helical" evidence="11">
    <location>
        <begin position="15"/>
        <end position="37"/>
    </location>
</feature>
<dbReference type="PANTHER" id="PTHR13693:SF2">
    <property type="entry name" value="SERINE PALMITOYLTRANSFERASE 1"/>
    <property type="match status" value="1"/>
</dbReference>
<comment type="caution">
    <text evidence="13">The sequence shown here is derived from an EMBL/GenBank/DDBJ whole genome shotgun (WGS) entry which is preliminary data.</text>
</comment>
<dbReference type="InterPro" id="IPR015421">
    <property type="entry name" value="PyrdxlP-dep_Trfase_major"/>
</dbReference>
<dbReference type="OrthoDB" id="3168162at2759"/>
<keyword evidence="11" id="KW-0472">Membrane</keyword>
<dbReference type="STRING" id="1314790.A0A1Y1XYP2"/>
<dbReference type="GO" id="GO:0005783">
    <property type="term" value="C:endoplasmic reticulum"/>
    <property type="evidence" value="ECO:0007669"/>
    <property type="project" value="TreeGrafter"/>
</dbReference>
<evidence type="ECO:0000256" key="5">
    <source>
        <dbReference type="ARBA" id="ARBA00013220"/>
    </source>
</evidence>
<evidence type="ECO:0000256" key="1">
    <source>
        <dbReference type="ARBA" id="ARBA00001933"/>
    </source>
</evidence>
<keyword evidence="9" id="KW-0443">Lipid metabolism</keyword>
<dbReference type="FunCoup" id="A0A1Y1XYP2">
    <property type="interactions" value="1004"/>
</dbReference>
<dbReference type="EC" id="2.3.1.50" evidence="5"/>
<keyword evidence="14" id="KW-1185">Reference proteome</keyword>
<evidence type="ECO:0000256" key="4">
    <source>
        <dbReference type="ARBA" id="ARBA00008392"/>
    </source>
</evidence>
<name>A0A1Y1XYP2_9FUNG</name>
<evidence type="ECO:0000313" key="14">
    <source>
        <dbReference type="Proteomes" id="UP000193498"/>
    </source>
</evidence>
<dbReference type="InParanoid" id="A0A1Y1XYP2"/>
<comment type="cofactor">
    <cofactor evidence="1">
        <name>pyridoxal 5'-phosphate</name>
        <dbReference type="ChEBI" id="CHEBI:597326"/>
    </cofactor>
</comment>
<dbReference type="InterPro" id="IPR004839">
    <property type="entry name" value="Aminotransferase_I/II_large"/>
</dbReference>
<dbReference type="Proteomes" id="UP000193498">
    <property type="component" value="Unassembled WGS sequence"/>
</dbReference>
<evidence type="ECO:0000313" key="13">
    <source>
        <dbReference type="EMBL" id="ORX90870.1"/>
    </source>
</evidence>
<keyword evidence="11" id="KW-0812">Transmembrane</keyword>
<dbReference type="AlphaFoldDB" id="A0A1Y1XYP2"/>
<dbReference type="InterPro" id="IPR050087">
    <property type="entry name" value="AON_synthase_class-II"/>
</dbReference>
<dbReference type="InterPro" id="IPR015422">
    <property type="entry name" value="PyrdxlP-dep_Trfase_small"/>
</dbReference>